<dbReference type="Proteomes" id="UP000237752">
    <property type="component" value="Unassembled WGS sequence"/>
</dbReference>
<comment type="caution">
    <text evidence="2">The sequence shown here is derived from an EMBL/GenBank/DDBJ whole genome shotgun (WGS) entry which is preliminary data.</text>
</comment>
<name>A0A2T1A6U1_9ACTN</name>
<keyword evidence="3" id="KW-1185">Reference proteome</keyword>
<feature type="compositionally biased region" description="Low complexity" evidence="1">
    <location>
        <begin position="96"/>
        <end position="105"/>
    </location>
</feature>
<dbReference type="AlphaFoldDB" id="A0A2T1A6U1"/>
<proteinExistence type="predicted"/>
<evidence type="ECO:0000313" key="3">
    <source>
        <dbReference type="Proteomes" id="UP000237752"/>
    </source>
</evidence>
<reference evidence="2 3" key="1">
    <citation type="submission" date="2018-03" db="EMBL/GenBank/DDBJ databases">
        <title>Genomic Encyclopedia of Archaeal and Bacterial Type Strains, Phase II (KMG-II): from individual species to whole genera.</title>
        <authorList>
            <person name="Goeker M."/>
        </authorList>
    </citation>
    <scope>NUCLEOTIDE SEQUENCE [LARGE SCALE GENOMIC DNA]</scope>
    <source>
        <strain evidence="2 3">DSM 100065</strain>
    </source>
</reference>
<gene>
    <name evidence="2" type="ORF">CLV47_101445</name>
</gene>
<dbReference type="OrthoDB" id="3872345at2"/>
<dbReference type="EMBL" id="PVUE01000001">
    <property type="protein sequence ID" value="PRZ44319.1"/>
    <property type="molecule type" value="Genomic_DNA"/>
</dbReference>
<sequence>MILKEVSVERFAFTCQGCWHEWQADYDLQHVEDSYGHAKDYFFRDGVRCTDPTGAGVTLCPQCGRSTVSARLTHRRATPVVPAAEASNPDSGERPTAAQTAARARVPILPAEKLDTGTPHTSGE</sequence>
<feature type="region of interest" description="Disordered" evidence="1">
    <location>
        <begin position="76"/>
        <end position="124"/>
    </location>
</feature>
<organism evidence="2 3">
    <name type="scientific">Antricoccus suffuscus</name>
    <dbReference type="NCBI Taxonomy" id="1629062"/>
    <lineage>
        <taxon>Bacteria</taxon>
        <taxon>Bacillati</taxon>
        <taxon>Actinomycetota</taxon>
        <taxon>Actinomycetes</taxon>
        <taxon>Geodermatophilales</taxon>
        <taxon>Antricoccaceae</taxon>
        <taxon>Antricoccus</taxon>
    </lineage>
</organism>
<dbReference type="RefSeq" id="WP_106347341.1">
    <property type="nucleotide sequence ID" value="NZ_PVUE01000001.1"/>
</dbReference>
<evidence type="ECO:0000256" key="1">
    <source>
        <dbReference type="SAM" id="MobiDB-lite"/>
    </source>
</evidence>
<protein>
    <submittedName>
        <fullName evidence="2">Uncharacterized protein</fullName>
    </submittedName>
</protein>
<evidence type="ECO:0000313" key="2">
    <source>
        <dbReference type="EMBL" id="PRZ44319.1"/>
    </source>
</evidence>
<accession>A0A2T1A6U1</accession>